<dbReference type="SUPFAM" id="SSF52743">
    <property type="entry name" value="Subtilisin-like"/>
    <property type="match status" value="1"/>
</dbReference>
<protein>
    <submittedName>
        <fullName evidence="13">VCBS repeat-containing protein</fullName>
    </submittedName>
</protein>
<evidence type="ECO:0000256" key="1">
    <source>
        <dbReference type="ARBA" id="ARBA00001913"/>
    </source>
</evidence>
<dbReference type="CDD" id="cd11377">
    <property type="entry name" value="Pro-peptidase_S53"/>
    <property type="match status" value="1"/>
</dbReference>
<evidence type="ECO:0000256" key="10">
    <source>
        <dbReference type="SAM" id="MobiDB-lite"/>
    </source>
</evidence>
<dbReference type="PROSITE" id="PS00138">
    <property type="entry name" value="SUBTILASE_SER"/>
    <property type="match status" value="1"/>
</dbReference>
<dbReference type="InterPro" id="IPR023828">
    <property type="entry name" value="Peptidase_S8_Ser-AS"/>
</dbReference>
<dbReference type="Gene3D" id="2.130.10.130">
    <property type="entry name" value="Integrin alpha, N-terminal"/>
    <property type="match status" value="1"/>
</dbReference>
<evidence type="ECO:0000256" key="2">
    <source>
        <dbReference type="ARBA" id="ARBA00022670"/>
    </source>
</evidence>
<dbReference type="Gene3D" id="3.40.50.200">
    <property type="entry name" value="Peptidase S8/S53 domain"/>
    <property type="match status" value="1"/>
</dbReference>
<evidence type="ECO:0000259" key="12">
    <source>
        <dbReference type="PROSITE" id="PS51695"/>
    </source>
</evidence>
<evidence type="ECO:0000313" key="14">
    <source>
        <dbReference type="Proteomes" id="UP001620397"/>
    </source>
</evidence>
<feature type="active site" description="Charge relay system" evidence="9">
    <location>
        <position position="292"/>
    </location>
</feature>
<dbReference type="Pfam" id="PF09286">
    <property type="entry name" value="Pro-kuma_activ"/>
    <property type="match status" value="1"/>
</dbReference>
<evidence type="ECO:0000256" key="6">
    <source>
        <dbReference type="ARBA" id="ARBA00022825"/>
    </source>
</evidence>
<dbReference type="Proteomes" id="UP001620397">
    <property type="component" value="Unassembled WGS sequence"/>
</dbReference>
<dbReference type="PROSITE" id="PS51695">
    <property type="entry name" value="SEDOLISIN"/>
    <property type="match status" value="1"/>
</dbReference>
<comment type="caution">
    <text evidence="13">The sequence shown here is derived from an EMBL/GenBank/DDBJ whole genome shotgun (WGS) entry which is preliminary data.</text>
</comment>
<gene>
    <name evidence="13" type="ORF">ISP14_09830</name>
</gene>
<dbReference type="SUPFAM" id="SSF69318">
    <property type="entry name" value="Integrin alpha N-terminal domain"/>
    <property type="match status" value="1"/>
</dbReference>
<evidence type="ECO:0000256" key="4">
    <source>
        <dbReference type="ARBA" id="ARBA00022729"/>
    </source>
</evidence>
<keyword evidence="14" id="KW-1185">Reference proteome</keyword>
<evidence type="ECO:0000256" key="5">
    <source>
        <dbReference type="ARBA" id="ARBA00022801"/>
    </source>
</evidence>
<dbReference type="InterPro" id="IPR013517">
    <property type="entry name" value="FG-GAP"/>
</dbReference>
<dbReference type="InterPro" id="IPR028994">
    <property type="entry name" value="Integrin_alpha_N"/>
</dbReference>
<dbReference type="RefSeq" id="WP_404538852.1">
    <property type="nucleotide sequence ID" value="NZ_JADIKL010000004.1"/>
</dbReference>
<organism evidence="13 14">
    <name type="scientific">Dyella agri</name>
    <dbReference type="NCBI Taxonomy" id="1926869"/>
    <lineage>
        <taxon>Bacteria</taxon>
        <taxon>Pseudomonadati</taxon>
        <taxon>Pseudomonadota</taxon>
        <taxon>Gammaproteobacteria</taxon>
        <taxon>Lysobacterales</taxon>
        <taxon>Rhodanobacteraceae</taxon>
        <taxon>Dyella</taxon>
    </lineage>
</organism>
<feature type="domain" description="Peptidase S53" evidence="12">
    <location>
        <begin position="221"/>
        <end position="566"/>
    </location>
</feature>
<comment type="caution">
    <text evidence="9">Lacks conserved residue(s) required for the propagation of feature annotation.</text>
</comment>
<dbReference type="InterPro" id="IPR015366">
    <property type="entry name" value="S53_propep"/>
</dbReference>
<accession>A0ABW8KG46</accession>
<keyword evidence="5 9" id="KW-0378">Hydrolase</keyword>
<evidence type="ECO:0000256" key="3">
    <source>
        <dbReference type="ARBA" id="ARBA00022723"/>
    </source>
</evidence>
<dbReference type="InterPro" id="IPR030400">
    <property type="entry name" value="Sedolisin_dom"/>
</dbReference>
<feature type="signal peptide" evidence="11">
    <location>
        <begin position="1"/>
        <end position="31"/>
    </location>
</feature>
<feature type="region of interest" description="Disordered" evidence="10">
    <location>
        <begin position="409"/>
        <end position="428"/>
    </location>
</feature>
<evidence type="ECO:0000256" key="9">
    <source>
        <dbReference type="PROSITE-ProRule" id="PRU01032"/>
    </source>
</evidence>
<evidence type="ECO:0000256" key="11">
    <source>
        <dbReference type="SAM" id="SignalP"/>
    </source>
</evidence>
<dbReference type="PANTHER" id="PTHR14218:SF15">
    <property type="entry name" value="TRIPEPTIDYL-PEPTIDASE 1"/>
    <property type="match status" value="1"/>
</dbReference>
<evidence type="ECO:0000256" key="7">
    <source>
        <dbReference type="ARBA" id="ARBA00022837"/>
    </source>
</evidence>
<evidence type="ECO:0000256" key="8">
    <source>
        <dbReference type="ARBA" id="ARBA00023145"/>
    </source>
</evidence>
<keyword evidence="2 9" id="KW-0645">Protease</keyword>
<feature type="active site" description="Charge relay system" evidence="9">
    <location>
        <position position="485"/>
    </location>
</feature>
<feature type="compositionally biased region" description="Low complexity" evidence="10">
    <location>
        <begin position="415"/>
        <end position="426"/>
    </location>
</feature>
<keyword evidence="7" id="KW-0106">Calcium</keyword>
<dbReference type="InterPro" id="IPR036852">
    <property type="entry name" value="Peptidase_S8/S53_dom_sf"/>
</dbReference>
<keyword evidence="6 9" id="KW-0720">Serine protease</keyword>
<feature type="chain" id="PRO_5046284083" evidence="11">
    <location>
        <begin position="32"/>
        <end position="941"/>
    </location>
</feature>
<keyword evidence="4 11" id="KW-0732">Signal</keyword>
<feature type="active site" description="Charge relay system" evidence="9">
    <location>
        <position position="288"/>
    </location>
</feature>
<sequence>MKGFVADHRFIGKLAVALVLAASGSSASAMAQPSQGDIATAASTAMVAIHPAVTLHDDEKLVGPLSVSQPMHVVVALRLRNEQQLDQYIAKPGFRPLTSGQFRMLYAPTRPQAQAVADYLTKAGFTNVKIGDGNAYVQADGRADTAQAAFHTSFVHVKARDGSDTFANSSAVQVPASLQGAVHAVVGLQNVHSFHTMARRYDPIAAHAMAMQTEATGAEVGHPPSDFPVIYGAGGMPSVTSVPVGSISAGPMAHVLSDLASVDPGVTVTLKGDTSVGNGSGSNSSDIEWDLDSQTIIAFTGIQQYYFYVAASLYDTDVQTAYAQVVSDNLLKAIDVSLGECESDAQSDGTAAANDATFKQGVAQGQTFFVAAGDSGSNECGEGTGSPTMAWPTTSQYVTSVGGTSLDTSPNTTWQGEEGWSVSQSGSSGGGVSAFEPIPSWQLGVPGIVNQTYRGAPDIAFDGSPSSGALVTIDGQGNQLVGGTSLSAPLAVGMWAHVLQADGINLGFASPIIYKVARMSEAGYGTGFHDILLGNNLHYQAGAGWDYVSGWGSVLVSQFASLVPAINYSSSSPVVSFETLPALQVTTPVPGSTHTPGDFDGNGTSDLLWFNPWTSQVGLWNMSYQLSSDWMGGGVTRKSLETYNITPGYFVGAVGDFNGDGYADLVFTSANRDLYLWTNDQKGGFTARYIGTYPGNWQLIGAGDVDGDGHDDLLWLDPSECKFGYWTMNGATVTGYHMVNIACGYYPISLGYYTPSNRLSIIWTSAANDLYIWDSNGGSAGNGFNAYNLTSQIPVNSHVVSVGGGYEGQNMGVQLYTLSSDGTYDADQGIILSRSFDANGNQTGVQKTVSWSFNGIPGYIGSAGYVIAGNTAGTAFNNTGVYNIDPSNMTINTGGLITALSPSTSGNAPEFPQYLPDSWAYPAGWWVVGALFNGTTAPPWK</sequence>
<dbReference type="EMBL" id="JADIKL010000004">
    <property type="protein sequence ID" value="MFK2931091.1"/>
    <property type="molecule type" value="Genomic_DNA"/>
</dbReference>
<dbReference type="SUPFAM" id="SSF54897">
    <property type="entry name" value="Protease propeptides/inhibitors"/>
    <property type="match status" value="1"/>
</dbReference>
<name>A0ABW8KG46_9GAMM</name>
<reference evidence="13 14" key="1">
    <citation type="submission" date="2020-10" db="EMBL/GenBank/DDBJ databases">
        <title>Phylogeny of dyella-like bacteria.</title>
        <authorList>
            <person name="Fu J."/>
        </authorList>
    </citation>
    <scope>NUCLEOTIDE SEQUENCE [LARGE SCALE GENOMIC DNA]</scope>
    <source>
        <strain evidence="13 14">DKC-1</strain>
    </source>
</reference>
<dbReference type="InterPro" id="IPR050819">
    <property type="entry name" value="Tripeptidyl-peptidase_I"/>
</dbReference>
<dbReference type="PANTHER" id="PTHR14218">
    <property type="entry name" value="PROTEASE S8 TRIPEPTIDYL PEPTIDASE I CLN2"/>
    <property type="match status" value="1"/>
</dbReference>
<keyword evidence="8" id="KW-0865">Zymogen</keyword>
<dbReference type="SMART" id="SM00944">
    <property type="entry name" value="Pro-kuma_activ"/>
    <property type="match status" value="1"/>
</dbReference>
<dbReference type="CDD" id="cd04056">
    <property type="entry name" value="Peptidases_S53"/>
    <property type="match status" value="1"/>
</dbReference>
<comment type="cofactor">
    <cofactor evidence="1">
        <name>Ca(2+)</name>
        <dbReference type="ChEBI" id="CHEBI:29108"/>
    </cofactor>
</comment>
<keyword evidence="3" id="KW-0479">Metal-binding</keyword>
<evidence type="ECO:0000313" key="13">
    <source>
        <dbReference type="EMBL" id="MFK2931091.1"/>
    </source>
</evidence>
<proteinExistence type="predicted"/>
<dbReference type="Pfam" id="PF13517">
    <property type="entry name" value="FG-GAP_3"/>
    <property type="match status" value="1"/>
</dbReference>